<feature type="region of interest" description="Disordered" evidence="1">
    <location>
        <begin position="344"/>
        <end position="363"/>
    </location>
</feature>
<dbReference type="AlphaFoldDB" id="A0A8H7CBJ1"/>
<reference evidence="2 3" key="1">
    <citation type="journal article" name="Sci. Rep.">
        <title>Telomere-to-telomere assembled and centromere annotated genomes of the two main subspecies of the button mushroom Agaricus bisporus reveal especially polymorphic chromosome ends.</title>
        <authorList>
            <person name="Sonnenberg A.S.M."/>
            <person name="Sedaghat-Telgerd N."/>
            <person name="Lavrijssen B."/>
            <person name="Ohm R.A."/>
            <person name="Hendrickx P.M."/>
            <person name="Scholtmeijer K."/>
            <person name="Baars J.J.P."/>
            <person name="van Peer A."/>
        </authorList>
    </citation>
    <scope>NUCLEOTIDE SEQUENCE [LARGE SCALE GENOMIC DNA]</scope>
    <source>
        <strain evidence="2 3">H119_p4</strain>
    </source>
</reference>
<name>A0A8H7CBJ1_AGABI</name>
<proteinExistence type="predicted"/>
<feature type="region of interest" description="Disordered" evidence="1">
    <location>
        <begin position="275"/>
        <end position="332"/>
    </location>
</feature>
<accession>A0A8H7CBJ1</accession>
<gene>
    <name evidence="2" type="ORF">Agabi119p4_6675</name>
</gene>
<evidence type="ECO:0000313" key="2">
    <source>
        <dbReference type="EMBL" id="KAF7770701.1"/>
    </source>
</evidence>
<evidence type="ECO:0000313" key="3">
    <source>
        <dbReference type="Proteomes" id="UP000629468"/>
    </source>
</evidence>
<organism evidence="2 3">
    <name type="scientific">Agaricus bisporus var. burnettii</name>
    <dbReference type="NCBI Taxonomy" id="192524"/>
    <lineage>
        <taxon>Eukaryota</taxon>
        <taxon>Fungi</taxon>
        <taxon>Dikarya</taxon>
        <taxon>Basidiomycota</taxon>
        <taxon>Agaricomycotina</taxon>
        <taxon>Agaricomycetes</taxon>
        <taxon>Agaricomycetidae</taxon>
        <taxon>Agaricales</taxon>
        <taxon>Agaricineae</taxon>
        <taxon>Agaricaceae</taxon>
        <taxon>Agaricus</taxon>
    </lineage>
</organism>
<evidence type="ECO:0000256" key="1">
    <source>
        <dbReference type="SAM" id="MobiDB-lite"/>
    </source>
</evidence>
<feature type="compositionally biased region" description="Basic residues" evidence="1">
    <location>
        <begin position="354"/>
        <end position="363"/>
    </location>
</feature>
<protein>
    <submittedName>
        <fullName evidence="2">Uncharacterized protein</fullName>
    </submittedName>
</protein>
<dbReference type="EMBL" id="JABXXO010000009">
    <property type="protein sequence ID" value="KAF7770701.1"/>
    <property type="molecule type" value="Genomic_DNA"/>
</dbReference>
<comment type="caution">
    <text evidence="2">The sequence shown here is derived from an EMBL/GenBank/DDBJ whole genome shotgun (WGS) entry which is preliminary data.</text>
</comment>
<feature type="compositionally biased region" description="Polar residues" evidence="1">
    <location>
        <begin position="284"/>
        <end position="304"/>
    </location>
</feature>
<sequence>MANPQPLVCTSLHLPPDLQPFLRIYEISLHVFLPNLDRLRLALEADPDPQAIKIFFGTRSVSREKIQKSFRVLHLAQQVAYEYSKVLKALSEKKPTQELLLEAHIQAYTGMGCSKEAQQAMSAFRRELESAVSQVTAIMNNKSRKGSKSSLTSTENTQAVSEVLSAIDECNELLKQCHSQFAELATHTQDEGSIDSNPPSEEETQLMRAKWQTFHDNIRDVWMHGYKVAEEILMPTYDNPPNASEKRKSRQIFPSWRTLFQLQDKRELVRSTNALPAPIGPEATSVTSPNRSSGLQANAINPVNLTEGPVASGITDVPDANPSNDPPAPKIPFWRRIFRRTSRNNSTLDDGHHGQTRSKRWCF</sequence>
<dbReference type="Proteomes" id="UP000629468">
    <property type="component" value="Unassembled WGS sequence"/>
</dbReference>